<feature type="domain" description="Major facilitator superfamily (MFS) profile" evidence="8">
    <location>
        <begin position="10"/>
        <end position="466"/>
    </location>
</feature>
<dbReference type="SUPFAM" id="SSF103473">
    <property type="entry name" value="MFS general substrate transporter"/>
    <property type="match status" value="1"/>
</dbReference>
<keyword evidence="6 7" id="KW-0472">Membrane</keyword>
<evidence type="ECO:0000259" key="8">
    <source>
        <dbReference type="PROSITE" id="PS50850"/>
    </source>
</evidence>
<feature type="transmembrane region" description="Helical" evidence="7">
    <location>
        <begin position="283"/>
        <end position="307"/>
    </location>
</feature>
<reference evidence="10" key="1">
    <citation type="journal article" date="2010" name="Mol. Biosyst.">
        <title>Complete genome sequence and comparative analysis of Shewanella violacea, a psychrophilic and piezophilic bacterium from deep sea floor sediments.</title>
        <authorList>
            <person name="Aono E."/>
            <person name="Baba T."/>
            <person name="Ara T."/>
            <person name="Nishi T."/>
            <person name="Nakamichi T."/>
            <person name="Inamoto E."/>
            <person name="Toyonaga H."/>
            <person name="Hasegawa M."/>
            <person name="Takai Y."/>
            <person name="Okumura Y."/>
            <person name="Baba M."/>
            <person name="Tomita M."/>
            <person name="Kato C."/>
            <person name="Oshima T."/>
            <person name="Nakasone K."/>
            <person name="Mori H."/>
        </authorList>
    </citation>
    <scope>NUCLEOTIDE SEQUENCE [LARGE SCALE GENOMIC DNA]</scope>
    <source>
        <strain evidence="10">JCM 10179 / CIP 106290 / LMG 19151 / DSS12</strain>
    </source>
</reference>
<dbReference type="InterPro" id="IPR020846">
    <property type="entry name" value="MFS_dom"/>
</dbReference>
<evidence type="ECO:0000256" key="4">
    <source>
        <dbReference type="ARBA" id="ARBA00022692"/>
    </source>
</evidence>
<keyword evidence="5 7" id="KW-1133">Transmembrane helix</keyword>
<dbReference type="eggNOG" id="COG0477">
    <property type="taxonomic scope" value="Bacteria"/>
</dbReference>
<evidence type="ECO:0000256" key="3">
    <source>
        <dbReference type="ARBA" id="ARBA00022475"/>
    </source>
</evidence>
<proteinExistence type="predicted"/>
<name>D4ZJJ5_SHEVD</name>
<dbReference type="HOGENOM" id="CLU_518642_0_0_6"/>
<evidence type="ECO:0000313" key="9">
    <source>
        <dbReference type="EMBL" id="BAJ01844.1"/>
    </source>
</evidence>
<dbReference type="Gene3D" id="1.20.1250.20">
    <property type="entry name" value="MFS general substrate transporter like domains"/>
    <property type="match status" value="1"/>
</dbReference>
<feature type="transmembrane region" description="Helical" evidence="7">
    <location>
        <begin position="417"/>
        <end position="434"/>
    </location>
</feature>
<gene>
    <name evidence="9" type="ordered locus">SVI_1873</name>
</gene>
<dbReference type="EMBL" id="AP011177">
    <property type="protein sequence ID" value="BAJ01844.1"/>
    <property type="molecule type" value="Genomic_DNA"/>
</dbReference>
<sequence>MGFTKAEAKILLCVCLAQFAVSADNITTALLIKDIMMSFQVSIAQGQIVTSSYSVISAPLMIVTGLLGYFFCWKKIFQFGLFLCTAGEFSALFIHDFYPFIGISRLAFGIGAALTLASSVALLTTRIQVKNRMIAFSIWGASVAIISMISPMLLALITSTDWRRSFLFLGFISLTALILSRNLKNITPDRTEKKIDLVAVSLIVSIVGLFLVSVSLAPSLGFLSTAENHSVLDNLTIPTMMLITAIILSFVFFAHDRMKSKLNRNDLYITIIPKSFVNKEMIAGLYILLFLYLIYGGVLFSIVSYISLGTYDIFDSSIAITVFALPMFFVSVLIASKGKDLTISSLNTIGLLILTVSLAMLAWSITRTESIMPIYLGMTSIGIGCGFIASKSNIAVNNSVDASLSEQSSGLQVSARNIGYVIGIALFTSGLTLMTKGQLLDSAFIGSGLSDVAANVKSEFYLALSFMSNNSLHQMMTDFNIPVPTNIDTLNNNARSMALQNALYISSIMCLLSIKAGRMVENKPK</sequence>
<feature type="transmembrane region" description="Helical" evidence="7">
    <location>
        <begin position="165"/>
        <end position="183"/>
    </location>
</feature>
<evidence type="ECO:0000256" key="5">
    <source>
        <dbReference type="ARBA" id="ARBA00022989"/>
    </source>
</evidence>
<feature type="transmembrane region" description="Helical" evidence="7">
    <location>
        <begin position="195"/>
        <end position="217"/>
    </location>
</feature>
<feature type="transmembrane region" description="Helical" evidence="7">
    <location>
        <begin position="237"/>
        <end position="254"/>
    </location>
</feature>
<keyword evidence="4 7" id="KW-0812">Transmembrane</keyword>
<dbReference type="AlphaFoldDB" id="D4ZJJ5"/>
<keyword evidence="10" id="KW-1185">Reference proteome</keyword>
<evidence type="ECO:0000256" key="6">
    <source>
        <dbReference type="ARBA" id="ARBA00023136"/>
    </source>
</evidence>
<dbReference type="Pfam" id="PF07690">
    <property type="entry name" value="MFS_1"/>
    <property type="match status" value="1"/>
</dbReference>
<feature type="transmembrane region" description="Helical" evidence="7">
    <location>
        <begin position="136"/>
        <end position="159"/>
    </location>
</feature>
<evidence type="ECO:0000313" key="10">
    <source>
        <dbReference type="Proteomes" id="UP000002350"/>
    </source>
</evidence>
<feature type="transmembrane region" description="Helical" evidence="7">
    <location>
        <begin position="346"/>
        <end position="365"/>
    </location>
</feature>
<comment type="subcellular location">
    <subcellularLocation>
        <location evidence="1">Cell membrane</location>
        <topology evidence="1">Multi-pass membrane protein</topology>
    </subcellularLocation>
</comment>
<dbReference type="PANTHER" id="PTHR42718">
    <property type="entry name" value="MAJOR FACILITATOR SUPERFAMILY MULTIDRUG TRANSPORTER MFSC"/>
    <property type="match status" value="1"/>
</dbReference>
<feature type="transmembrane region" description="Helical" evidence="7">
    <location>
        <begin position="371"/>
        <end position="389"/>
    </location>
</feature>
<dbReference type="InterPro" id="IPR011701">
    <property type="entry name" value="MFS"/>
</dbReference>
<accession>D4ZJJ5</accession>
<feature type="transmembrane region" description="Helical" evidence="7">
    <location>
        <begin position="53"/>
        <end position="72"/>
    </location>
</feature>
<dbReference type="GO" id="GO:0022857">
    <property type="term" value="F:transmembrane transporter activity"/>
    <property type="evidence" value="ECO:0007669"/>
    <property type="project" value="InterPro"/>
</dbReference>
<dbReference type="PROSITE" id="PS50850">
    <property type="entry name" value="MFS"/>
    <property type="match status" value="1"/>
</dbReference>
<dbReference type="KEGG" id="svo:SVI_1873"/>
<dbReference type="InterPro" id="IPR036259">
    <property type="entry name" value="MFS_trans_sf"/>
</dbReference>
<dbReference type="STRING" id="637905.SVI_1873"/>
<evidence type="ECO:0000256" key="7">
    <source>
        <dbReference type="SAM" id="Phobius"/>
    </source>
</evidence>
<dbReference type="GO" id="GO:0005886">
    <property type="term" value="C:plasma membrane"/>
    <property type="evidence" value="ECO:0007669"/>
    <property type="project" value="UniProtKB-SubCell"/>
</dbReference>
<keyword evidence="2" id="KW-0813">Transport</keyword>
<dbReference type="PANTHER" id="PTHR42718:SF46">
    <property type="entry name" value="BLR6921 PROTEIN"/>
    <property type="match status" value="1"/>
</dbReference>
<dbReference type="Proteomes" id="UP000002350">
    <property type="component" value="Chromosome"/>
</dbReference>
<evidence type="ECO:0000256" key="2">
    <source>
        <dbReference type="ARBA" id="ARBA00022448"/>
    </source>
</evidence>
<evidence type="ECO:0000256" key="1">
    <source>
        <dbReference type="ARBA" id="ARBA00004651"/>
    </source>
</evidence>
<protein>
    <submittedName>
        <fullName evidence="9">Transmembrane efflux protein</fullName>
    </submittedName>
</protein>
<feature type="transmembrane region" description="Helical" evidence="7">
    <location>
        <begin position="106"/>
        <end position="124"/>
    </location>
</feature>
<organism evidence="9 10">
    <name type="scientific">Shewanella violacea (strain JCM 10179 / CIP 106290 / LMG 19151 / DSS12)</name>
    <dbReference type="NCBI Taxonomy" id="637905"/>
    <lineage>
        <taxon>Bacteria</taxon>
        <taxon>Pseudomonadati</taxon>
        <taxon>Pseudomonadota</taxon>
        <taxon>Gammaproteobacteria</taxon>
        <taxon>Alteromonadales</taxon>
        <taxon>Shewanellaceae</taxon>
        <taxon>Shewanella</taxon>
    </lineage>
</organism>
<keyword evidence="3" id="KW-1003">Cell membrane</keyword>
<feature type="transmembrane region" description="Helical" evidence="7">
    <location>
        <begin position="313"/>
        <end position="334"/>
    </location>
</feature>